<comment type="caution">
    <text evidence="1">The sequence shown here is derived from an EMBL/GenBank/DDBJ whole genome shotgun (WGS) entry which is preliminary data.</text>
</comment>
<protein>
    <submittedName>
        <fullName evidence="1">Uncharacterized protein</fullName>
    </submittedName>
</protein>
<evidence type="ECO:0000313" key="1">
    <source>
        <dbReference type="EMBL" id="PFX23861.1"/>
    </source>
</evidence>
<organism evidence="1 2">
    <name type="scientific">Stylophora pistillata</name>
    <name type="common">Smooth cauliflower coral</name>
    <dbReference type="NCBI Taxonomy" id="50429"/>
    <lineage>
        <taxon>Eukaryota</taxon>
        <taxon>Metazoa</taxon>
        <taxon>Cnidaria</taxon>
        <taxon>Anthozoa</taxon>
        <taxon>Hexacorallia</taxon>
        <taxon>Scleractinia</taxon>
        <taxon>Astrocoeniina</taxon>
        <taxon>Pocilloporidae</taxon>
        <taxon>Stylophora</taxon>
    </lineage>
</organism>
<dbReference type="Proteomes" id="UP000225706">
    <property type="component" value="Unassembled WGS sequence"/>
</dbReference>
<dbReference type="EMBL" id="LSMT01000194">
    <property type="protein sequence ID" value="PFX23861.1"/>
    <property type="molecule type" value="Genomic_DNA"/>
</dbReference>
<accession>A0A2B4S1S8</accession>
<sequence>MYERRCLYKLHKGGEGEEQIWRRDWAKQDYKVEKWLKVVCAANGVSPCEVTSFVSRSVPSSLEAAHDDELLLLEGLETVRAKSSSSGEKKDVRPFKGNHLDVIGRAEA</sequence>
<keyword evidence="2" id="KW-1185">Reference proteome</keyword>
<gene>
    <name evidence="1" type="ORF">AWC38_SpisGene11594</name>
</gene>
<proteinExistence type="predicted"/>
<name>A0A2B4S1S8_STYPI</name>
<evidence type="ECO:0000313" key="2">
    <source>
        <dbReference type="Proteomes" id="UP000225706"/>
    </source>
</evidence>
<reference evidence="2" key="1">
    <citation type="journal article" date="2017" name="bioRxiv">
        <title>Comparative analysis of the genomes of Stylophora pistillata and Acropora digitifera provides evidence for extensive differences between species of corals.</title>
        <authorList>
            <person name="Voolstra C.R."/>
            <person name="Li Y."/>
            <person name="Liew Y.J."/>
            <person name="Baumgarten S."/>
            <person name="Zoccola D."/>
            <person name="Flot J.-F."/>
            <person name="Tambutte S."/>
            <person name="Allemand D."/>
            <person name="Aranda M."/>
        </authorList>
    </citation>
    <scope>NUCLEOTIDE SEQUENCE [LARGE SCALE GENOMIC DNA]</scope>
</reference>
<dbReference type="AlphaFoldDB" id="A0A2B4S1S8"/>